<keyword evidence="9 17" id="KW-0862">Zinc</keyword>
<dbReference type="AlphaFoldDB" id="A0A2M7ANN0"/>
<keyword evidence="8 17" id="KW-0863">Zinc-finger</keyword>
<feature type="binding site" evidence="17">
    <location>
        <begin position="36"/>
        <end position="43"/>
    </location>
    <ligand>
        <name>ATP</name>
        <dbReference type="ChEBI" id="CHEBI:30616"/>
    </ligand>
</feature>
<dbReference type="GO" id="GO:0005737">
    <property type="term" value="C:cytoplasm"/>
    <property type="evidence" value="ECO:0007669"/>
    <property type="project" value="UniProtKB-SubCell"/>
</dbReference>
<evidence type="ECO:0000256" key="14">
    <source>
        <dbReference type="ARBA" id="ARBA00038000"/>
    </source>
</evidence>
<dbReference type="EMBL" id="PEWD01000038">
    <property type="protein sequence ID" value="PIU68982.1"/>
    <property type="molecule type" value="Genomic_DNA"/>
</dbReference>
<accession>A0A2M7ANN0</accession>
<feature type="domain" description="ABC transporter" evidence="18">
    <location>
        <begin position="640"/>
        <end position="962"/>
    </location>
</feature>
<dbReference type="Gene3D" id="1.20.1580.10">
    <property type="entry name" value="ABC transporter ATPase like domain"/>
    <property type="match status" value="3"/>
</dbReference>
<dbReference type="CDD" id="cd03271">
    <property type="entry name" value="ABC_UvrA_II"/>
    <property type="match status" value="1"/>
</dbReference>
<evidence type="ECO:0000256" key="16">
    <source>
        <dbReference type="ARBA" id="ARBA00042156"/>
    </source>
</evidence>
<dbReference type="GO" id="GO:0009380">
    <property type="term" value="C:excinuclease repair complex"/>
    <property type="evidence" value="ECO:0007669"/>
    <property type="project" value="InterPro"/>
</dbReference>
<evidence type="ECO:0000256" key="8">
    <source>
        <dbReference type="ARBA" id="ARBA00022771"/>
    </source>
</evidence>
<evidence type="ECO:0000256" key="15">
    <source>
        <dbReference type="ARBA" id="ARBA00039316"/>
    </source>
</evidence>
<dbReference type="GO" id="GO:0009432">
    <property type="term" value="P:SOS response"/>
    <property type="evidence" value="ECO:0007669"/>
    <property type="project" value="UniProtKB-UniRule"/>
</dbReference>
<keyword evidence="6 17" id="KW-0227">DNA damage</keyword>
<feature type="binding site" evidence="17">
    <location>
        <begin position="672"/>
        <end position="679"/>
    </location>
    <ligand>
        <name>ATP</name>
        <dbReference type="ChEBI" id="CHEBI:30616"/>
    </ligand>
</feature>
<dbReference type="GO" id="GO:0006289">
    <property type="term" value="P:nucleotide-excision repair"/>
    <property type="evidence" value="ECO:0007669"/>
    <property type="project" value="UniProtKB-UniRule"/>
</dbReference>
<dbReference type="GO" id="GO:0016887">
    <property type="term" value="F:ATP hydrolysis activity"/>
    <property type="evidence" value="ECO:0007669"/>
    <property type="project" value="InterPro"/>
</dbReference>
<dbReference type="Gene3D" id="3.40.50.300">
    <property type="entry name" value="P-loop containing nucleotide triphosphate hydrolases"/>
    <property type="match status" value="3"/>
</dbReference>
<keyword evidence="5 17" id="KW-0547">Nucleotide-binding</keyword>
<dbReference type="FunFam" id="3.40.50.300:FF:000028">
    <property type="entry name" value="UvrABC system protein A"/>
    <property type="match status" value="1"/>
</dbReference>
<dbReference type="PROSITE" id="PS50893">
    <property type="entry name" value="ABC_TRANSPORTER_2"/>
    <property type="match status" value="2"/>
</dbReference>
<proteinExistence type="inferred from homology"/>
<comment type="subunit">
    <text evidence="17">Forms a heterotetramer with UvrB during the search for lesions.</text>
</comment>
<dbReference type="Pfam" id="PF17760">
    <property type="entry name" value="UvrA_inter"/>
    <property type="match status" value="1"/>
</dbReference>
<protein>
    <recommendedName>
        <fullName evidence="15 17">UvrABC system protein A</fullName>
        <shortName evidence="17">UvrA protein</shortName>
    </recommendedName>
    <alternativeName>
        <fullName evidence="16 17">Excinuclease ABC subunit A</fullName>
    </alternativeName>
</protein>
<feature type="zinc finger region" description="C4-type" evidence="17">
    <location>
        <begin position="771"/>
        <end position="797"/>
    </location>
</feature>
<reference evidence="20" key="1">
    <citation type="submission" date="2017-09" db="EMBL/GenBank/DDBJ databases">
        <title>Depth-based differentiation of microbial function through sediment-hosted aquifers and enrichment of novel symbionts in the deep terrestrial subsurface.</title>
        <authorList>
            <person name="Probst A.J."/>
            <person name="Ladd B."/>
            <person name="Jarett J.K."/>
            <person name="Geller-Mcgrath D.E."/>
            <person name="Sieber C.M.K."/>
            <person name="Emerson J.B."/>
            <person name="Anantharaman K."/>
            <person name="Thomas B.C."/>
            <person name="Malmstrom R."/>
            <person name="Stieglmeier M."/>
            <person name="Klingl A."/>
            <person name="Woyke T."/>
            <person name="Ryan C.M."/>
            <person name="Banfield J.F."/>
        </authorList>
    </citation>
    <scope>NUCLEOTIDE SEQUENCE [LARGE SCALE GENOMIC DNA]</scope>
</reference>
<keyword evidence="2 17" id="KW-0963">Cytoplasm</keyword>
<dbReference type="GO" id="GO:0003677">
    <property type="term" value="F:DNA binding"/>
    <property type="evidence" value="ECO:0007669"/>
    <property type="project" value="UniProtKB-UniRule"/>
</dbReference>
<comment type="function">
    <text evidence="17">The UvrABC repair system catalyzes the recognition and processing of DNA lesions. UvrA is an ATPase and a DNA-binding protein. A damage recognition complex composed of 2 UvrA and 2 UvrB subunits scans DNA for abnormalities. When the presence of a lesion has been verified by UvrB, the UvrA molecules dissociate.</text>
</comment>
<dbReference type="NCBIfam" id="TIGR00630">
    <property type="entry name" value="uvra"/>
    <property type="match status" value="1"/>
</dbReference>
<name>A0A2M7ANN0_UNCKA</name>
<dbReference type="GO" id="GO:0009381">
    <property type="term" value="F:excinuclease ABC activity"/>
    <property type="evidence" value="ECO:0007669"/>
    <property type="project" value="UniProtKB-UniRule"/>
</dbReference>
<evidence type="ECO:0000256" key="11">
    <source>
        <dbReference type="ARBA" id="ARBA00022881"/>
    </source>
</evidence>
<gene>
    <name evidence="17" type="primary">uvrA</name>
    <name evidence="19" type="ORF">COS81_01945</name>
</gene>
<keyword evidence="4 17" id="KW-0677">Repeat</keyword>
<keyword evidence="11 17" id="KW-0267">Excision nuclease</keyword>
<evidence type="ECO:0000256" key="3">
    <source>
        <dbReference type="ARBA" id="ARBA00022723"/>
    </source>
</evidence>
<dbReference type="InterPro" id="IPR041552">
    <property type="entry name" value="UvrA_DNA-bd"/>
</dbReference>
<evidence type="ECO:0000256" key="5">
    <source>
        <dbReference type="ARBA" id="ARBA00022741"/>
    </source>
</evidence>
<dbReference type="NCBIfam" id="NF001503">
    <property type="entry name" value="PRK00349.1"/>
    <property type="match status" value="1"/>
</dbReference>
<dbReference type="PANTHER" id="PTHR43152:SF3">
    <property type="entry name" value="UVRABC SYSTEM PROTEIN A"/>
    <property type="match status" value="1"/>
</dbReference>
<dbReference type="InterPro" id="IPR003439">
    <property type="entry name" value="ABC_transporter-like_ATP-bd"/>
</dbReference>
<evidence type="ECO:0000256" key="10">
    <source>
        <dbReference type="ARBA" id="ARBA00022840"/>
    </source>
</evidence>
<dbReference type="Gene3D" id="1.10.8.280">
    <property type="entry name" value="ABC transporter ATPase domain-like"/>
    <property type="match status" value="1"/>
</dbReference>
<evidence type="ECO:0000256" key="13">
    <source>
        <dbReference type="ARBA" id="ARBA00023204"/>
    </source>
</evidence>
<dbReference type="InterPro" id="IPR041102">
    <property type="entry name" value="UvrA_inter"/>
</dbReference>
<dbReference type="HAMAP" id="MF_00205">
    <property type="entry name" value="UvrA"/>
    <property type="match status" value="1"/>
</dbReference>
<evidence type="ECO:0000256" key="7">
    <source>
        <dbReference type="ARBA" id="ARBA00022769"/>
    </source>
</evidence>
<dbReference type="GO" id="GO:0008270">
    <property type="term" value="F:zinc ion binding"/>
    <property type="evidence" value="ECO:0007669"/>
    <property type="project" value="UniProtKB-UniRule"/>
</dbReference>
<comment type="subcellular location">
    <subcellularLocation>
        <location evidence="1 17">Cytoplasm</location>
    </subcellularLocation>
</comment>
<evidence type="ECO:0000259" key="18">
    <source>
        <dbReference type="PROSITE" id="PS50893"/>
    </source>
</evidence>
<dbReference type="InterPro" id="IPR027417">
    <property type="entry name" value="P-loop_NTPase"/>
</dbReference>
<evidence type="ECO:0000256" key="1">
    <source>
        <dbReference type="ARBA" id="ARBA00004496"/>
    </source>
</evidence>
<evidence type="ECO:0000256" key="4">
    <source>
        <dbReference type="ARBA" id="ARBA00022737"/>
    </source>
</evidence>
<keyword evidence="3 17" id="KW-0479">Metal-binding</keyword>
<dbReference type="Pfam" id="PF17755">
    <property type="entry name" value="UvrA_DNA-bind"/>
    <property type="match status" value="1"/>
</dbReference>
<keyword evidence="10 17" id="KW-0067">ATP-binding</keyword>
<dbReference type="PROSITE" id="PS00211">
    <property type="entry name" value="ABC_TRANSPORTER_1"/>
    <property type="match status" value="2"/>
</dbReference>
<dbReference type="CDD" id="cd03270">
    <property type="entry name" value="ABC_UvrA_I"/>
    <property type="match status" value="1"/>
</dbReference>
<evidence type="ECO:0000256" key="9">
    <source>
        <dbReference type="ARBA" id="ARBA00022833"/>
    </source>
</evidence>
<dbReference type="FunFam" id="1.20.1580.10:FF:000002">
    <property type="entry name" value="UvrABC system protein A"/>
    <property type="match status" value="1"/>
</dbReference>
<keyword evidence="7 17" id="KW-0228">DNA excision</keyword>
<evidence type="ECO:0000313" key="20">
    <source>
        <dbReference type="Proteomes" id="UP000229916"/>
    </source>
</evidence>
<dbReference type="InterPro" id="IPR004602">
    <property type="entry name" value="UvrA"/>
</dbReference>
<comment type="similarity">
    <text evidence="14 17">Belongs to the ABC transporter superfamily. UvrA family.</text>
</comment>
<evidence type="ECO:0000256" key="12">
    <source>
        <dbReference type="ARBA" id="ARBA00023125"/>
    </source>
</evidence>
<dbReference type="InterPro" id="IPR017871">
    <property type="entry name" value="ABC_transporter-like_CS"/>
</dbReference>
<sequence>MNTNEPQYIVVKGAKVHNLKNVTLSIPRNKLVVLTGVSGSGKSSMAFDTIYAEGQRRYVESLSSYARQFLGVMDKPDVESIEGLSPAISIDQKSTSHNPRSTVGTITEIYDYLRLLFARVGHPHCPSCGREISQQTLPQIVDMVLGLITKSKDKLVKTKGLRIIILAPLIKDRKGEYSKLFENLKKKGYSKVRIDGEIHTLDEDLVLIKTNKHTIDVIIDRVVLMPKTDPDASRRLSGSLETALKLGEGNVIVAAVSDKSFDFPENPKITEDHLFSERFACPVCNLSLPFLEPRNFSFNSPHGACPACTGLGTTLKIDPDLILSPNLSIAEGGVLPWSRLFAHDSWSARMIEVVARAHHFSLATPIKTLSQQALNIVLYGTGNELFEVSGENRYGRRTSFDTKFEGVVNNLERRYKETDSDFIRHEIERFMRIEPCIVCHGKRLKPESLSVTIEGQSIIDVCRQAITDFKKWVSRLTLIFNEREQQIAEPIVKELQARINFLIDVGLDYLTIDRAANSLAGGEAQRIRLASQIGSGLAGVLYVLDEPTIGLHPRDNAKLIKTLKELRDLGNTVIVVEHDAEMMENADWIVDFGPGAGEKGGQVVFAGTPSEIKKSRESLTGQYLSGQRRIEIPARPTGSKTMEKLGLYGCSQHNLKQIEVEFPLNKLIAVSGVSGSGKSTLINDTLYYALKQHFGQSLIKPGAYQEICGLEYLDKVVNVDQSPIGRTPRSNPATYTGVFSYIRDLYAKTLEAQMRGYLPGRFSFNVKGGRCEACQGDGFVKIEMQFLPDVYVECEVCHGKRYNNETLEINFKEKNIAEVLDLTVEDALHFFENIPQIRKKLQVLDEVGLGYIRLGQPAPTLSGGEAQRVKLSTELSKQGTGRTLYLLDEPTTGLHFYDVEKLIQVLRRLVSKGNTVIIIEHNLEVLKNADYILDLGPGGGDDGGRVVTFGTPLEISRHPTSYTGHYLQKLHLGGVN</sequence>
<dbReference type="Gene3D" id="3.30.190.20">
    <property type="match status" value="1"/>
</dbReference>
<feature type="zinc finger region" description="C4-type" evidence="17">
    <location>
        <begin position="281"/>
        <end position="308"/>
    </location>
</feature>
<evidence type="ECO:0000256" key="2">
    <source>
        <dbReference type="ARBA" id="ARBA00022490"/>
    </source>
</evidence>
<dbReference type="GO" id="GO:0005524">
    <property type="term" value="F:ATP binding"/>
    <property type="evidence" value="ECO:0007669"/>
    <property type="project" value="UniProtKB-UniRule"/>
</dbReference>
<feature type="domain" description="ABC transporter" evidence="18">
    <location>
        <begin position="348"/>
        <end position="619"/>
    </location>
</feature>
<organism evidence="19 20">
    <name type="scientific">candidate division WWE3 bacterium CG06_land_8_20_14_3_00_42_16</name>
    <dbReference type="NCBI Taxonomy" id="1975083"/>
    <lineage>
        <taxon>Bacteria</taxon>
        <taxon>Katanobacteria</taxon>
    </lineage>
</organism>
<comment type="caution">
    <text evidence="19">The sequence shown here is derived from an EMBL/GenBank/DDBJ whole genome shotgun (WGS) entry which is preliminary data.</text>
</comment>
<dbReference type="Proteomes" id="UP000229916">
    <property type="component" value="Unassembled WGS sequence"/>
</dbReference>
<dbReference type="PANTHER" id="PTHR43152">
    <property type="entry name" value="UVRABC SYSTEM PROTEIN A"/>
    <property type="match status" value="1"/>
</dbReference>
<keyword evidence="12 17" id="KW-0238">DNA-binding</keyword>
<evidence type="ECO:0000313" key="19">
    <source>
        <dbReference type="EMBL" id="PIU68982.1"/>
    </source>
</evidence>
<keyword evidence="13 17" id="KW-0234">DNA repair</keyword>
<evidence type="ECO:0000256" key="17">
    <source>
        <dbReference type="HAMAP-Rule" id="MF_00205"/>
    </source>
</evidence>
<keyword evidence="17" id="KW-0742">SOS response</keyword>
<evidence type="ECO:0000256" key="6">
    <source>
        <dbReference type="ARBA" id="ARBA00022763"/>
    </source>
</evidence>
<dbReference type="SUPFAM" id="SSF52540">
    <property type="entry name" value="P-loop containing nucleoside triphosphate hydrolases"/>
    <property type="match status" value="2"/>
</dbReference>